<feature type="compositionally biased region" description="Basic residues" evidence="1">
    <location>
        <begin position="349"/>
        <end position="360"/>
    </location>
</feature>
<evidence type="ECO:0000313" key="2">
    <source>
        <dbReference type="EMBL" id="CAH1242551.1"/>
    </source>
</evidence>
<evidence type="ECO:0000313" key="3">
    <source>
        <dbReference type="Proteomes" id="UP000838412"/>
    </source>
</evidence>
<dbReference type="EMBL" id="OV696697">
    <property type="protein sequence ID" value="CAH1242551.1"/>
    <property type="molecule type" value="Genomic_DNA"/>
</dbReference>
<feature type="compositionally biased region" description="Low complexity" evidence="1">
    <location>
        <begin position="336"/>
        <end position="346"/>
    </location>
</feature>
<dbReference type="AlphaFoldDB" id="A0A8K0E584"/>
<dbReference type="PANTHER" id="PTHR31751">
    <property type="entry name" value="SI:CH211-108C17.2-RELATED-RELATED"/>
    <property type="match status" value="1"/>
</dbReference>
<sequence>MIAIPSCTTSCTGYVRSPWRGWSSASERRHGLNRRRALFLSKSERYSCGWAKTNTIAEPTLSRDGGEWATAVGVLNAELDTSRIRSGVLPWHLNRRTRLILTVSHEDVVLAVHDGIVTGQGELTLSPSSEAIAIIDTFWQRRLQVLINELKQREEVVLLGDGQMDSPGHSDQYCTYTALGERSRAIVAVEVMDKRETDRKSSIMEKRGFEKAMYKLLEANAPVKEAAVQHRYGDMFGGAKTKKSEGKHVSPESFVYNIDSADPKVYNDLALDEFFSGTMALLQSPGMPDWELKAAVNMALRFPGTWSHDWTSIKEKFFSRKDKQLRPFSPAGSGGNSSSKSKSPASRVCWRHNKTNKRARPRDALAGTSAATAGIRGCKHNGEKGEDYNGEVGGKVLLVDEIFCHPRWIRRVSSCRMTLPSQAHPARQRRWIRRVSSCRMTLPSQAHPACEEGKEETAYTMDRHYKLLKAELGYTRQNIEVVQQLLDLEFPARKQFAAGISQHEARATKVLQRYSCFGDPLHLQDELRRYVAPDDKDFLRRLKEKLPKDAEALIHLGIDKGLHKSTSMEDWVPGKKLRKALQLLPQMFHDPKSKASAPLRDMLLVMLKETDSVEEEASRYKKRTAFLAVKQREDHISNLRVYVVVNGKALTTCRSLVDGFVCLVGALYCFSQPHPSSIAPAMVFIEHHILKDAKVNWKDRESAAFKKAYDDYKKFMSRDE</sequence>
<evidence type="ECO:0000256" key="1">
    <source>
        <dbReference type="SAM" id="MobiDB-lite"/>
    </source>
</evidence>
<proteinExistence type="predicted"/>
<name>A0A8K0E584_BRALA</name>
<reference evidence="2" key="1">
    <citation type="submission" date="2022-01" db="EMBL/GenBank/DDBJ databases">
        <authorList>
            <person name="Braso-Vives M."/>
        </authorList>
    </citation>
    <scope>NUCLEOTIDE SEQUENCE</scope>
</reference>
<gene>
    <name evidence="2" type="primary">Hypp6830</name>
    <name evidence="2" type="ORF">BLAG_LOCUS5840</name>
</gene>
<accession>A0A8K0E584</accession>
<dbReference type="PANTHER" id="PTHR31751:SF7">
    <property type="entry name" value="THAP-TYPE DOMAIN-CONTAINING PROTEIN"/>
    <property type="match status" value="1"/>
</dbReference>
<keyword evidence="3" id="KW-1185">Reference proteome</keyword>
<dbReference type="Proteomes" id="UP000838412">
    <property type="component" value="Chromosome 12"/>
</dbReference>
<dbReference type="OrthoDB" id="8962263at2759"/>
<organism evidence="2 3">
    <name type="scientific">Branchiostoma lanceolatum</name>
    <name type="common">Common lancelet</name>
    <name type="synonym">Amphioxus lanceolatum</name>
    <dbReference type="NCBI Taxonomy" id="7740"/>
    <lineage>
        <taxon>Eukaryota</taxon>
        <taxon>Metazoa</taxon>
        <taxon>Chordata</taxon>
        <taxon>Cephalochordata</taxon>
        <taxon>Leptocardii</taxon>
        <taxon>Amphioxiformes</taxon>
        <taxon>Branchiostomatidae</taxon>
        <taxon>Branchiostoma</taxon>
    </lineage>
</organism>
<feature type="region of interest" description="Disordered" evidence="1">
    <location>
        <begin position="324"/>
        <end position="369"/>
    </location>
</feature>
<protein>
    <submittedName>
        <fullName evidence="2">Hypp6830 protein</fullName>
    </submittedName>
</protein>